<accession>A0AAW8F3N2</accession>
<name>A0AAW8F3N2_9ACTN</name>
<sequence length="109" mass="11753">MSVDWATTVTTVGGVAAALVGVLAGSLLTSRANRMHWSRDKQVEACAAIVAESTRIQLALRRAWRHGEPVDWVPWNVALGTIWLVGGPATVAAAAAMDQVFWDHSEQFI</sequence>
<reference evidence="2" key="1">
    <citation type="submission" date="2023-07" db="EMBL/GenBank/DDBJ databases">
        <title>Comparative genomics of wheat-associated soil bacteria to identify genetic determinants of phenazine resistance.</title>
        <authorList>
            <person name="Mouncey N."/>
        </authorList>
    </citation>
    <scope>NUCLEOTIDE SEQUENCE</scope>
    <source>
        <strain evidence="2">V4I22</strain>
    </source>
</reference>
<protein>
    <submittedName>
        <fullName evidence="2">Uncharacterized protein</fullName>
    </submittedName>
</protein>
<evidence type="ECO:0000313" key="2">
    <source>
        <dbReference type="EMBL" id="MDQ0904379.1"/>
    </source>
</evidence>
<keyword evidence="1" id="KW-0812">Transmembrane</keyword>
<evidence type="ECO:0000256" key="1">
    <source>
        <dbReference type="SAM" id="Phobius"/>
    </source>
</evidence>
<dbReference type="Proteomes" id="UP001234216">
    <property type="component" value="Unassembled WGS sequence"/>
</dbReference>
<evidence type="ECO:0000313" key="3">
    <source>
        <dbReference type="Proteomes" id="UP001234216"/>
    </source>
</evidence>
<proteinExistence type="predicted"/>
<comment type="caution">
    <text evidence="2">The sequence shown here is derived from an EMBL/GenBank/DDBJ whole genome shotgun (WGS) entry which is preliminary data.</text>
</comment>
<organism evidence="2 3">
    <name type="scientific">Streptomyces canus</name>
    <dbReference type="NCBI Taxonomy" id="58343"/>
    <lineage>
        <taxon>Bacteria</taxon>
        <taxon>Bacillati</taxon>
        <taxon>Actinomycetota</taxon>
        <taxon>Actinomycetes</taxon>
        <taxon>Kitasatosporales</taxon>
        <taxon>Streptomycetaceae</taxon>
        <taxon>Streptomyces</taxon>
        <taxon>Streptomyces aurantiacus group</taxon>
    </lineage>
</organism>
<dbReference type="EMBL" id="JAUSZV010000002">
    <property type="protein sequence ID" value="MDQ0904379.1"/>
    <property type="molecule type" value="Genomic_DNA"/>
</dbReference>
<feature type="transmembrane region" description="Helical" evidence="1">
    <location>
        <begin position="6"/>
        <end position="29"/>
    </location>
</feature>
<gene>
    <name evidence="2" type="ORF">QFZ22_000364</name>
</gene>
<dbReference type="AlphaFoldDB" id="A0AAW8F3N2"/>
<keyword evidence="1" id="KW-1133">Transmembrane helix</keyword>
<keyword evidence="1" id="KW-0472">Membrane</keyword>